<protein>
    <submittedName>
        <fullName evidence="9">Reverse transcriptase</fullName>
    </submittedName>
</protein>
<dbReference type="Gene3D" id="4.10.60.10">
    <property type="entry name" value="Zinc finger, CCHC-type"/>
    <property type="match status" value="1"/>
</dbReference>
<dbReference type="PANTHER" id="PTHR37984">
    <property type="entry name" value="PROTEIN CBG26694"/>
    <property type="match status" value="1"/>
</dbReference>
<dbReference type="InterPro" id="IPR001878">
    <property type="entry name" value="Znf_CCHC"/>
</dbReference>
<organism evidence="9 10">
    <name type="scientific">Operophtera brumata</name>
    <name type="common">Winter moth</name>
    <name type="synonym">Phalaena brumata</name>
    <dbReference type="NCBI Taxonomy" id="104452"/>
    <lineage>
        <taxon>Eukaryota</taxon>
        <taxon>Metazoa</taxon>
        <taxon>Ecdysozoa</taxon>
        <taxon>Arthropoda</taxon>
        <taxon>Hexapoda</taxon>
        <taxon>Insecta</taxon>
        <taxon>Pterygota</taxon>
        <taxon>Neoptera</taxon>
        <taxon>Endopterygota</taxon>
        <taxon>Lepidoptera</taxon>
        <taxon>Glossata</taxon>
        <taxon>Ditrysia</taxon>
        <taxon>Geometroidea</taxon>
        <taxon>Geometridae</taxon>
        <taxon>Larentiinae</taxon>
        <taxon>Operophtera</taxon>
    </lineage>
</organism>
<dbReference type="SMART" id="SM00343">
    <property type="entry name" value="ZnF_C2HC"/>
    <property type="match status" value="2"/>
</dbReference>
<dbReference type="InterPro" id="IPR036397">
    <property type="entry name" value="RNaseH_sf"/>
</dbReference>
<evidence type="ECO:0000256" key="5">
    <source>
        <dbReference type="PROSITE-ProRule" id="PRU00047"/>
    </source>
</evidence>
<keyword evidence="3" id="KW-0540">Nuclease</keyword>
<keyword evidence="5" id="KW-0863">Zinc-finger</keyword>
<evidence type="ECO:0000256" key="3">
    <source>
        <dbReference type="ARBA" id="ARBA00022722"/>
    </source>
</evidence>
<gene>
    <name evidence="9" type="ORF">OBRU01_23223</name>
</gene>
<keyword evidence="2" id="KW-0548">Nucleotidyltransferase</keyword>
<dbReference type="GO" id="GO:0003964">
    <property type="term" value="F:RNA-directed DNA polymerase activity"/>
    <property type="evidence" value="ECO:0007669"/>
    <property type="project" value="UniProtKB-KW"/>
</dbReference>
<dbReference type="InterPro" id="IPR012337">
    <property type="entry name" value="RNaseH-like_sf"/>
</dbReference>
<dbReference type="AlphaFoldDB" id="A0A0L7KPR4"/>
<dbReference type="STRING" id="104452.A0A0L7KPR4"/>
<evidence type="ECO:0000256" key="1">
    <source>
        <dbReference type="ARBA" id="ARBA00022679"/>
    </source>
</evidence>
<feature type="region of interest" description="Disordered" evidence="6">
    <location>
        <begin position="523"/>
        <end position="675"/>
    </location>
</feature>
<feature type="compositionally biased region" description="Low complexity" evidence="6">
    <location>
        <begin position="569"/>
        <end position="587"/>
    </location>
</feature>
<name>A0A0L7KPR4_OPEBR</name>
<dbReference type="InterPro" id="IPR050951">
    <property type="entry name" value="Retrovirus_Pol_polyprotein"/>
</dbReference>
<feature type="domain" description="Integrase catalytic" evidence="8">
    <location>
        <begin position="329"/>
        <end position="432"/>
    </location>
</feature>
<dbReference type="InterPro" id="IPR001584">
    <property type="entry name" value="Integrase_cat-core"/>
</dbReference>
<evidence type="ECO:0000259" key="8">
    <source>
        <dbReference type="PROSITE" id="PS50994"/>
    </source>
</evidence>
<dbReference type="InterPro" id="IPR036875">
    <property type="entry name" value="Znf_CCHC_sf"/>
</dbReference>
<dbReference type="SUPFAM" id="SSF53098">
    <property type="entry name" value="Ribonuclease H-like"/>
    <property type="match status" value="1"/>
</dbReference>
<feature type="compositionally biased region" description="Basic and acidic residues" evidence="6">
    <location>
        <begin position="666"/>
        <end position="675"/>
    </location>
</feature>
<dbReference type="SUPFAM" id="SSF57756">
    <property type="entry name" value="Retrovirus zinc finger-like domains"/>
    <property type="match status" value="1"/>
</dbReference>
<keyword evidence="4" id="KW-0378">Hydrolase</keyword>
<feature type="compositionally biased region" description="Acidic residues" evidence="6">
    <location>
        <begin position="622"/>
        <end position="635"/>
    </location>
</feature>
<proteinExistence type="predicted"/>
<evidence type="ECO:0000259" key="7">
    <source>
        <dbReference type="PROSITE" id="PS50158"/>
    </source>
</evidence>
<keyword evidence="5" id="KW-0862">Zinc</keyword>
<sequence length="675" mass="74105">TYSELVKVLNGHFTPKRSTFADRAKFYEAIKSDGETIEEWAARLRGLAVYCEFGMELDTVLRDRFVLGFGTGHERDKLFERDSKTLTLAEALEVAQKASCARQARAGGAGAVVVKEEPVFYVRAGAGGVARSAAGQAAAGAGQAAAGACAANSAAHKTDDGDGEHSRCTVCGLKNHNAARCRFKNYKCLVCGQKGHLKKLCTARKSNLHNIGTEEADTSQEGGCNECKLYNLRYVDFNPIQITVRVNSVDTCMELDTGSGSTVISEKLYLQSFADQSLLKSDLKMCLYNGHKITPLGYFVAKVTYSELCENIKIYVLQNGGPPLLGRDFMTKFGVPNVIVSDNDVKISSAEFHTFCRANAIAHKTSPIYHPISNGQAENSVKTCKKMIKCMYAEGVCQKDILEKLQGFLFNFRNTVHCATGSTPAMLMLGRNLRCRLDLVLPQNKTIDNHNEPVPLKRNRCFEVGETVWAKWFIARKSIWSVGIVRKIIGTRMFEIHFKDYHTNCDRHVDQMRKFTNKSVNSAANDIENDNGETSGVGSSSLPPAPSAPPPSPPSPPQHPPSAVQPIGQSPATPSQACPSPSPSATAVEERERRDASAVDSDGNSLANKPDSVIVVEQRDADTEEWTEACEEMEDEARPTDQSADPNVYPISKNSSPYERSKRVKKPVDYKKYFK</sequence>
<keyword evidence="10" id="KW-1185">Reference proteome</keyword>
<dbReference type="EMBL" id="JTDY01007579">
    <property type="protein sequence ID" value="KOB65100.1"/>
    <property type="molecule type" value="Genomic_DNA"/>
</dbReference>
<evidence type="ECO:0000256" key="2">
    <source>
        <dbReference type="ARBA" id="ARBA00022695"/>
    </source>
</evidence>
<dbReference type="GO" id="GO:0015074">
    <property type="term" value="P:DNA integration"/>
    <property type="evidence" value="ECO:0007669"/>
    <property type="project" value="InterPro"/>
</dbReference>
<evidence type="ECO:0000256" key="4">
    <source>
        <dbReference type="ARBA" id="ARBA00022759"/>
    </source>
</evidence>
<keyword evidence="1" id="KW-0808">Transferase</keyword>
<dbReference type="Proteomes" id="UP000037510">
    <property type="component" value="Unassembled WGS sequence"/>
</dbReference>
<evidence type="ECO:0000313" key="9">
    <source>
        <dbReference type="EMBL" id="KOB65100.1"/>
    </source>
</evidence>
<evidence type="ECO:0000256" key="6">
    <source>
        <dbReference type="SAM" id="MobiDB-lite"/>
    </source>
</evidence>
<dbReference type="InterPro" id="IPR021109">
    <property type="entry name" value="Peptidase_aspartic_dom_sf"/>
</dbReference>
<accession>A0A0L7KPR4</accession>
<dbReference type="GO" id="GO:0008270">
    <property type="term" value="F:zinc ion binding"/>
    <property type="evidence" value="ECO:0007669"/>
    <property type="project" value="UniProtKB-KW"/>
</dbReference>
<dbReference type="PROSITE" id="PS50158">
    <property type="entry name" value="ZF_CCHC"/>
    <property type="match status" value="1"/>
</dbReference>
<feature type="compositionally biased region" description="Pro residues" evidence="6">
    <location>
        <begin position="543"/>
        <end position="560"/>
    </location>
</feature>
<feature type="non-terminal residue" evidence="9">
    <location>
        <position position="1"/>
    </location>
</feature>
<feature type="compositionally biased region" description="Basic and acidic residues" evidence="6">
    <location>
        <begin position="588"/>
        <end position="597"/>
    </location>
</feature>
<dbReference type="SUPFAM" id="SSF50630">
    <property type="entry name" value="Acid proteases"/>
    <property type="match status" value="1"/>
</dbReference>
<keyword evidence="5" id="KW-0479">Metal-binding</keyword>
<keyword evidence="9" id="KW-0695">RNA-directed DNA polymerase</keyword>
<dbReference type="Gene3D" id="3.30.420.10">
    <property type="entry name" value="Ribonuclease H-like superfamily/Ribonuclease H"/>
    <property type="match status" value="1"/>
</dbReference>
<feature type="domain" description="CCHC-type" evidence="7">
    <location>
        <begin position="187"/>
        <end position="201"/>
    </location>
</feature>
<comment type="caution">
    <text evidence="9">The sequence shown here is derived from an EMBL/GenBank/DDBJ whole genome shotgun (WGS) entry which is preliminary data.</text>
</comment>
<dbReference type="GO" id="GO:0003676">
    <property type="term" value="F:nucleic acid binding"/>
    <property type="evidence" value="ECO:0007669"/>
    <property type="project" value="InterPro"/>
</dbReference>
<reference evidence="9 10" key="1">
    <citation type="journal article" date="2015" name="Genome Biol. Evol.">
        <title>The genome of winter moth (Operophtera brumata) provides a genomic perspective on sexual dimorphism and phenology.</title>
        <authorList>
            <person name="Derks M.F."/>
            <person name="Smit S."/>
            <person name="Salis L."/>
            <person name="Schijlen E."/>
            <person name="Bossers A."/>
            <person name="Mateman C."/>
            <person name="Pijl A.S."/>
            <person name="de Ridder D."/>
            <person name="Groenen M.A."/>
            <person name="Visser M.E."/>
            <person name="Megens H.J."/>
        </authorList>
    </citation>
    <scope>NUCLEOTIDE SEQUENCE [LARGE SCALE GENOMIC DNA]</scope>
    <source>
        <strain evidence="9">WM2013NL</strain>
        <tissue evidence="9">Head and thorax</tissue>
    </source>
</reference>
<keyword evidence="4" id="KW-0255">Endonuclease</keyword>
<evidence type="ECO:0000313" key="10">
    <source>
        <dbReference type="Proteomes" id="UP000037510"/>
    </source>
</evidence>
<dbReference type="PANTHER" id="PTHR37984:SF5">
    <property type="entry name" value="PROTEIN NYNRIN-LIKE"/>
    <property type="match status" value="1"/>
</dbReference>
<dbReference type="PROSITE" id="PS50994">
    <property type="entry name" value="INTEGRASE"/>
    <property type="match status" value="1"/>
</dbReference>